<dbReference type="InterPro" id="IPR000859">
    <property type="entry name" value="CUB_dom"/>
</dbReference>
<dbReference type="PROSITE" id="PS01180">
    <property type="entry name" value="CUB"/>
    <property type="match status" value="1"/>
</dbReference>
<feature type="signal peptide" evidence="5">
    <location>
        <begin position="1"/>
        <end position="18"/>
    </location>
</feature>
<organism evidence="7 8">
    <name type="scientific">Oikopleura dioica</name>
    <name type="common">Tunicate</name>
    <dbReference type="NCBI Taxonomy" id="34765"/>
    <lineage>
        <taxon>Eukaryota</taxon>
        <taxon>Metazoa</taxon>
        <taxon>Chordata</taxon>
        <taxon>Tunicata</taxon>
        <taxon>Appendicularia</taxon>
        <taxon>Copelata</taxon>
        <taxon>Oikopleuridae</taxon>
        <taxon>Oikopleura</taxon>
    </lineage>
</organism>
<feature type="domain" description="CUB" evidence="6">
    <location>
        <begin position="21"/>
        <end position="150"/>
    </location>
</feature>
<dbReference type="EMBL" id="OU015566">
    <property type="protein sequence ID" value="CAG5105828.1"/>
    <property type="molecule type" value="Genomic_DNA"/>
</dbReference>
<feature type="transmembrane region" description="Helical" evidence="4">
    <location>
        <begin position="265"/>
        <end position="288"/>
    </location>
</feature>
<protein>
    <submittedName>
        <fullName evidence="7">Oidioi.mRNA.OKI2018_I69.chr1.g2490.t1.cds</fullName>
    </submittedName>
</protein>
<keyword evidence="4" id="KW-0472">Membrane</keyword>
<dbReference type="CDD" id="cd00041">
    <property type="entry name" value="CUB"/>
    <property type="match status" value="1"/>
</dbReference>
<dbReference type="PANTHER" id="PTHR24251">
    <property type="entry name" value="OVOCHYMASE-RELATED"/>
    <property type="match status" value="1"/>
</dbReference>
<comment type="caution">
    <text evidence="3">Lacks conserved residue(s) required for the propagation of feature annotation.</text>
</comment>
<evidence type="ECO:0000259" key="6">
    <source>
        <dbReference type="PROSITE" id="PS01180"/>
    </source>
</evidence>
<evidence type="ECO:0000256" key="5">
    <source>
        <dbReference type="SAM" id="SignalP"/>
    </source>
</evidence>
<dbReference type="Proteomes" id="UP001158576">
    <property type="component" value="Chromosome 1"/>
</dbReference>
<sequence>MIELRVFLIFIVFKAARGTSCSENKFEAGPDWRELTSPFWSQPIHGQQQCEWELTAPMGRRVQLSFETLALADKTPDEYGDGTCLYQSVDLIDGPRVAEDDNNYISFCGRHTPSIDFVSEGEVMRVYLRSDVSTAASTGDEKYKLKFRFTEQEGNMEEYMTGTVRTQKAGYLMFRPIRLRNGLMANRNSIHHENINILSHQSEEDYDYDEEDPAERTVDSMGRVRSRVRIGKYDPSKVVKQYPTLEPPKVYESPPAPEPEPSGGFLASIATGSLAFIIFLAVFSVYCFQKHGKDPSQKAGTMVYCTTTKRYISVDS</sequence>
<evidence type="ECO:0000256" key="3">
    <source>
        <dbReference type="PROSITE-ProRule" id="PRU00059"/>
    </source>
</evidence>
<keyword evidence="4" id="KW-1133">Transmembrane helix</keyword>
<gene>
    <name evidence="7" type="ORF">OKIOD_LOCUS11255</name>
</gene>
<dbReference type="InterPro" id="IPR035914">
    <property type="entry name" value="Sperma_CUB_dom_sf"/>
</dbReference>
<keyword evidence="2" id="KW-1015">Disulfide bond</keyword>
<dbReference type="SUPFAM" id="SSF49854">
    <property type="entry name" value="Spermadhesin, CUB domain"/>
    <property type="match status" value="1"/>
</dbReference>
<evidence type="ECO:0000313" key="8">
    <source>
        <dbReference type="Proteomes" id="UP001158576"/>
    </source>
</evidence>
<dbReference type="Gene3D" id="2.60.120.290">
    <property type="entry name" value="Spermadhesin, CUB domain"/>
    <property type="match status" value="1"/>
</dbReference>
<evidence type="ECO:0000256" key="1">
    <source>
        <dbReference type="ARBA" id="ARBA00022737"/>
    </source>
</evidence>
<dbReference type="Pfam" id="PF00431">
    <property type="entry name" value="CUB"/>
    <property type="match status" value="1"/>
</dbReference>
<dbReference type="SMART" id="SM00042">
    <property type="entry name" value="CUB"/>
    <property type="match status" value="1"/>
</dbReference>
<reference evidence="7 8" key="1">
    <citation type="submission" date="2021-04" db="EMBL/GenBank/DDBJ databases">
        <authorList>
            <person name="Bliznina A."/>
        </authorList>
    </citation>
    <scope>NUCLEOTIDE SEQUENCE [LARGE SCALE GENOMIC DNA]</scope>
</reference>
<evidence type="ECO:0000256" key="2">
    <source>
        <dbReference type="ARBA" id="ARBA00023157"/>
    </source>
</evidence>
<keyword evidence="8" id="KW-1185">Reference proteome</keyword>
<evidence type="ECO:0000256" key="4">
    <source>
        <dbReference type="SAM" id="Phobius"/>
    </source>
</evidence>
<evidence type="ECO:0000313" key="7">
    <source>
        <dbReference type="EMBL" id="CAG5105828.1"/>
    </source>
</evidence>
<name>A0ABN7SVG7_OIKDI</name>
<keyword evidence="1" id="KW-0677">Repeat</keyword>
<feature type="chain" id="PRO_5047517964" evidence="5">
    <location>
        <begin position="19"/>
        <end position="316"/>
    </location>
</feature>
<proteinExistence type="predicted"/>
<keyword evidence="4" id="KW-0812">Transmembrane</keyword>
<keyword evidence="5" id="KW-0732">Signal</keyword>
<accession>A0ABN7SVG7</accession>